<evidence type="ECO:0000313" key="2">
    <source>
        <dbReference type="EMBL" id="KNE68856.1"/>
    </source>
</evidence>
<protein>
    <submittedName>
        <fullName evidence="2">Uncharacterized protein</fullName>
    </submittedName>
</protein>
<reference evidence="2 3" key="1">
    <citation type="submission" date="2009-11" db="EMBL/GenBank/DDBJ databases">
        <title>Annotation of Allomyces macrogynus ATCC 38327.</title>
        <authorList>
            <consortium name="The Broad Institute Genome Sequencing Platform"/>
            <person name="Russ C."/>
            <person name="Cuomo C."/>
            <person name="Burger G."/>
            <person name="Gray M.W."/>
            <person name="Holland P.W.H."/>
            <person name="King N."/>
            <person name="Lang F.B.F."/>
            <person name="Roger A.J."/>
            <person name="Ruiz-Trillo I."/>
            <person name="Young S.K."/>
            <person name="Zeng Q."/>
            <person name="Gargeya S."/>
            <person name="Fitzgerald M."/>
            <person name="Haas B."/>
            <person name="Abouelleil A."/>
            <person name="Alvarado L."/>
            <person name="Arachchi H.M."/>
            <person name="Berlin A."/>
            <person name="Chapman S.B."/>
            <person name="Gearin G."/>
            <person name="Goldberg J."/>
            <person name="Griggs A."/>
            <person name="Gujja S."/>
            <person name="Hansen M."/>
            <person name="Heiman D."/>
            <person name="Howarth C."/>
            <person name="Larimer J."/>
            <person name="Lui A."/>
            <person name="MacDonald P.J.P."/>
            <person name="McCowen C."/>
            <person name="Montmayeur A."/>
            <person name="Murphy C."/>
            <person name="Neiman D."/>
            <person name="Pearson M."/>
            <person name="Priest M."/>
            <person name="Roberts A."/>
            <person name="Saif S."/>
            <person name="Shea T."/>
            <person name="Sisk P."/>
            <person name="Stolte C."/>
            <person name="Sykes S."/>
            <person name="Wortman J."/>
            <person name="Nusbaum C."/>
            <person name="Birren B."/>
        </authorList>
    </citation>
    <scope>NUCLEOTIDE SEQUENCE [LARGE SCALE GENOMIC DNA]</scope>
    <source>
        <strain evidence="2 3">ATCC 38327</strain>
    </source>
</reference>
<feature type="region of interest" description="Disordered" evidence="1">
    <location>
        <begin position="28"/>
        <end position="66"/>
    </location>
</feature>
<reference evidence="3" key="2">
    <citation type="submission" date="2009-11" db="EMBL/GenBank/DDBJ databases">
        <title>The Genome Sequence of Allomyces macrogynus strain ATCC 38327.</title>
        <authorList>
            <consortium name="The Broad Institute Genome Sequencing Platform"/>
            <person name="Russ C."/>
            <person name="Cuomo C."/>
            <person name="Shea T."/>
            <person name="Young S.K."/>
            <person name="Zeng Q."/>
            <person name="Koehrsen M."/>
            <person name="Haas B."/>
            <person name="Borodovsky M."/>
            <person name="Guigo R."/>
            <person name="Alvarado L."/>
            <person name="Berlin A."/>
            <person name="Borenstein D."/>
            <person name="Chen Z."/>
            <person name="Engels R."/>
            <person name="Freedman E."/>
            <person name="Gellesch M."/>
            <person name="Goldberg J."/>
            <person name="Griggs A."/>
            <person name="Gujja S."/>
            <person name="Heiman D."/>
            <person name="Hepburn T."/>
            <person name="Howarth C."/>
            <person name="Jen D."/>
            <person name="Larson L."/>
            <person name="Lewis B."/>
            <person name="Mehta T."/>
            <person name="Park D."/>
            <person name="Pearson M."/>
            <person name="Roberts A."/>
            <person name="Saif S."/>
            <person name="Shenoy N."/>
            <person name="Sisk P."/>
            <person name="Stolte C."/>
            <person name="Sykes S."/>
            <person name="Walk T."/>
            <person name="White J."/>
            <person name="Yandava C."/>
            <person name="Burger G."/>
            <person name="Gray M.W."/>
            <person name="Holland P.W.H."/>
            <person name="King N."/>
            <person name="Lang F.B.F."/>
            <person name="Roger A.J."/>
            <person name="Ruiz-Trillo I."/>
            <person name="Lander E."/>
            <person name="Nusbaum C."/>
        </authorList>
    </citation>
    <scope>NUCLEOTIDE SEQUENCE [LARGE SCALE GENOMIC DNA]</scope>
    <source>
        <strain evidence="3">ATCC 38327</strain>
    </source>
</reference>
<dbReference type="EMBL" id="GG745358">
    <property type="protein sequence ID" value="KNE68856.1"/>
    <property type="molecule type" value="Genomic_DNA"/>
</dbReference>
<organism evidence="2 3">
    <name type="scientific">Allomyces macrogynus (strain ATCC 38327)</name>
    <name type="common">Allomyces javanicus var. macrogynus</name>
    <dbReference type="NCBI Taxonomy" id="578462"/>
    <lineage>
        <taxon>Eukaryota</taxon>
        <taxon>Fungi</taxon>
        <taxon>Fungi incertae sedis</taxon>
        <taxon>Blastocladiomycota</taxon>
        <taxon>Blastocladiomycetes</taxon>
        <taxon>Blastocladiales</taxon>
        <taxon>Blastocladiaceae</taxon>
        <taxon>Allomyces</taxon>
    </lineage>
</organism>
<dbReference type="VEuPathDB" id="FungiDB:AMAG_13496"/>
<dbReference type="AlphaFoldDB" id="A0A0L0T285"/>
<sequence>AVRTRNRLRFRPSSCQVRVDRVFAVRTQRPRAPPAPSRHAGLLNHEASSSCHVERPQRGRGSPRCRSNVEHLVRPDSPTISYLTPSDPLFPLPCTVSLALPARFLLAIAVQLGPPEVHSNIHRCPSSSTTRSQLRARPPRPLSVVSARTHRHRYRHRHLPPHVRGSQSHQPSHDHAGAPAARRCRRLGRRRGPLAQPYAAAARVPARPAFRLLGARRRLGPVGPVPRARMERPRRRCLARGQRRRARPRRGCATRATQTRAQDFADGQGTSGSDAVGR</sequence>
<accession>A0A0L0T285</accession>
<evidence type="ECO:0000256" key="1">
    <source>
        <dbReference type="SAM" id="MobiDB-lite"/>
    </source>
</evidence>
<keyword evidence="3" id="KW-1185">Reference proteome</keyword>
<feature type="non-terminal residue" evidence="2">
    <location>
        <position position="1"/>
    </location>
</feature>
<feature type="region of interest" description="Disordered" evidence="1">
    <location>
        <begin position="223"/>
        <end position="278"/>
    </location>
</feature>
<gene>
    <name evidence="2" type="ORF">AMAG_13496</name>
</gene>
<name>A0A0L0T285_ALLM3</name>
<dbReference type="Proteomes" id="UP000054350">
    <property type="component" value="Unassembled WGS sequence"/>
</dbReference>
<evidence type="ECO:0000313" key="3">
    <source>
        <dbReference type="Proteomes" id="UP000054350"/>
    </source>
</evidence>
<proteinExistence type="predicted"/>
<feature type="region of interest" description="Disordered" evidence="1">
    <location>
        <begin position="121"/>
        <end position="181"/>
    </location>
</feature>
<feature type="compositionally biased region" description="Basic residues" evidence="1">
    <location>
        <begin position="232"/>
        <end position="252"/>
    </location>
</feature>
<feature type="compositionally biased region" description="Basic residues" evidence="1">
    <location>
        <begin position="148"/>
        <end position="161"/>
    </location>
</feature>